<comment type="similarity">
    <text evidence="1">Belongs to the mTERF family.</text>
</comment>
<dbReference type="ExpressionAtlas" id="F6HQ06">
    <property type="expression patterns" value="baseline"/>
</dbReference>
<dbReference type="OrthoDB" id="637682at2759"/>
<name>F6HQ06_VITVI</name>
<dbReference type="HOGENOM" id="CLU_611668_0_0_1"/>
<dbReference type="FunFam" id="1.25.70.10:FF:000001">
    <property type="entry name" value="Mitochondrial transcription termination factor-like"/>
    <property type="match status" value="1"/>
</dbReference>
<dbReference type="GO" id="GO:0009507">
    <property type="term" value="C:chloroplast"/>
    <property type="evidence" value="ECO:0000318"/>
    <property type="project" value="GO_Central"/>
</dbReference>
<dbReference type="Gene3D" id="1.25.70.10">
    <property type="entry name" value="Transcription termination factor 3, mitochondrial"/>
    <property type="match status" value="1"/>
</dbReference>
<sequence>MYNQRILGGHHPLIGSLGVLFVSIENDLGKHLWAGWYISKSTYLLLICRLFAALLFCNGCYKLGLIEFRSFTIFKIGRRNSCSISTSQFQGLCSSNVPCSVPSDMETAARPWIFPDRSSKAECLVCNMLSLLLRDPWKGKSPLPQSNALVWIGCFYLISNIRSFSSPKQHSFTVSYLMNSCGLSTESALSASRKVQFETPDRADSVLALLRNYGCTNTHISKIVSRYPLLLTANPEKTLLPKLEFFRSVGFSGPDLASIVVSSPIILRRSLENHVIPSYNFLKSVVMVNENIVRAFKKTFWISGQNVQNAIAPNIAILEEIGVPMSNMKFLVTCHPNVVSQNREKFSRSVKKVIEMGFNPLRLSFLKAIEVSCQLTESMLEHKMEVYRRWGLTDDEIMSMFRLDPLCMKSSEKKIMSVMDFLVNKMGWEPAAFARYPTVFLCSLEKKW</sequence>
<dbReference type="AlphaFoldDB" id="F6HQ06"/>
<keyword evidence="5" id="KW-1185">Reference proteome</keyword>
<dbReference type="InParanoid" id="F6HQ06"/>
<evidence type="ECO:0000313" key="5">
    <source>
        <dbReference type="Proteomes" id="UP000009183"/>
    </source>
</evidence>
<protein>
    <submittedName>
        <fullName evidence="4">Uncharacterized protein</fullName>
    </submittedName>
</protein>
<dbReference type="Proteomes" id="UP000009183">
    <property type="component" value="Chromosome 7"/>
</dbReference>
<evidence type="ECO:0000256" key="2">
    <source>
        <dbReference type="ARBA" id="ARBA00022472"/>
    </source>
</evidence>
<dbReference type="InterPro" id="IPR038538">
    <property type="entry name" value="MTERF_sf"/>
</dbReference>
<dbReference type="EMBL" id="FN596005">
    <property type="protein sequence ID" value="CCB56762.1"/>
    <property type="molecule type" value="Genomic_DNA"/>
</dbReference>
<reference evidence="5" key="1">
    <citation type="journal article" date="2007" name="Nature">
        <title>The grapevine genome sequence suggests ancestral hexaploidization in major angiosperm phyla.</title>
        <authorList>
            <consortium name="The French-Italian Public Consortium for Grapevine Genome Characterization."/>
            <person name="Jaillon O."/>
            <person name="Aury J.-M."/>
            <person name="Noel B."/>
            <person name="Policriti A."/>
            <person name="Clepet C."/>
            <person name="Casagrande A."/>
            <person name="Choisne N."/>
            <person name="Aubourg S."/>
            <person name="Vitulo N."/>
            <person name="Jubin C."/>
            <person name="Vezzi A."/>
            <person name="Legeai F."/>
            <person name="Hugueney P."/>
            <person name="Dasilva C."/>
            <person name="Horner D."/>
            <person name="Mica E."/>
            <person name="Jublot D."/>
            <person name="Poulain J."/>
            <person name="Bruyere C."/>
            <person name="Billault A."/>
            <person name="Segurens B."/>
            <person name="Gouyvenoux M."/>
            <person name="Ugarte E."/>
            <person name="Cattonaro F."/>
            <person name="Anthouard V."/>
            <person name="Vico V."/>
            <person name="Del Fabbro C."/>
            <person name="Alaux M."/>
            <person name="Di Gaspero G."/>
            <person name="Dumas V."/>
            <person name="Felice N."/>
            <person name="Paillard S."/>
            <person name="Juman I."/>
            <person name="Moroldo M."/>
            <person name="Scalabrin S."/>
            <person name="Canaguier A."/>
            <person name="Le Clainche I."/>
            <person name="Malacrida G."/>
            <person name="Durand E."/>
            <person name="Pesole G."/>
            <person name="Laucou V."/>
            <person name="Chatelet P."/>
            <person name="Merdinoglu D."/>
            <person name="Delledonne M."/>
            <person name="Pezzotti M."/>
            <person name="Lecharny A."/>
            <person name="Scarpelli C."/>
            <person name="Artiguenave F."/>
            <person name="Pe M.E."/>
            <person name="Valle G."/>
            <person name="Morgante M."/>
            <person name="Caboche M."/>
            <person name="Adam-Blondon A.-F."/>
            <person name="Weissenbach J."/>
            <person name="Quetier F."/>
            <person name="Wincker P."/>
        </authorList>
    </citation>
    <scope>NUCLEOTIDE SEQUENCE [LARGE SCALE GENOMIC DNA]</scope>
    <source>
        <strain evidence="5">cv. Pinot noir / PN40024</strain>
    </source>
</reference>
<dbReference type="Pfam" id="PF02536">
    <property type="entry name" value="mTERF"/>
    <property type="match status" value="2"/>
</dbReference>
<dbReference type="SMART" id="SM00733">
    <property type="entry name" value="Mterf"/>
    <property type="match status" value="5"/>
</dbReference>
<proteinExistence type="inferred from homology"/>
<keyword evidence="2" id="KW-0804">Transcription</keyword>
<accession>F6HQ06</accession>
<dbReference type="PANTHER" id="PTHR13068:SF133">
    <property type="entry name" value="MITOCHONDRIAL TRANSCRIPTION TERMINATION FACTOR FAMILY PROTEIN"/>
    <property type="match status" value="1"/>
</dbReference>
<dbReference type="GO" id="GO:0006353">
    <property type="term" value="P:DNA-templated transcription termination"/>
    <property type="evidence" value="ECO:0007669"/>
    <property type="project" value="UniProtKB-KW"/>
</dbReference>
<dbReference type="GO" id="GO:0009658">
    <property type="term" value="P:chloroplast organization"/>
    <property type="evidence" value="ECO:0000318"/>
    <property type="project" value="GO_Central"/>
</dbReference>
<dbReference type="eggNOG" id="KOG1267">
    <property type="taxonomic scope" value="Eukaryota"/>
</dbReference>
<gene>
    <name evidence="4" type="ordered locus">VIT_07s0104g01500</name>
</gene>
<evidence type="ECO:0000313" key="4">
    <source>
        <dbReference type="EMBL" id="CCB56762.1"/>
    </source>
</evidence>
<dbReference type="PANTHER" id="PTHR13068">
    <property type="entry name" value="CGI-12 PROTEIN-RELATED"/>
    <property type="match status" value="1"/>
</dbReference>
<evidence type="ECO:0000256" key="3">
    <source>
        <dbReference type="ARBA" id="ARBA00022946"/>
    </source>
</evidence>
<keyword evidence="3" id="KW-0809">Transit peptide</keyword>
<dbReference type="PaxDb" id="29760-VIT_07s0104g01500.t01"/>
<evidence type="ECO:0000256" key="1">
    <source>
        <dbReference type="ARBA" id="ARBA00007692"/>
    </source>
</evidence>
<dbReference type="GO" id="GO:0003676">
    <property type="term" value="F:nucleic acid binding"/>
    <property type="evidence" value="ECO:0007669"/>
    <property type="project" value="InterPro"/>
</dbReference>
<organism evidence="4 5">
    <name type="scientific">Vitis vinifera</name>
    <name type="common">Grape</name>
    <dbReference type="NCBI Taxonomy" id="29760"/>
    <lineage>
        <taxon>Eukaryota</taxon>
        <taxon>Viridiplantae</taxon>
        <taxon>Streptophyta</taxon>
        <taxon>Embryophyta</taxon>
        <taxon>Tracheophyta</taxon>
        <taxon>Spermatophyta</taxon>
        <taxon>Magnoliopsida</taxon>
        <taxon>eudicotyledons</taxon>
        <taxon>Gunneridae</taxon>
        <taxon>Pentapetalae</taxon>
        <taxon>rosids</taxon>
        <taxon>Vitales</taxon>
        <taxon>Vitaceae</taxon>
        <taxon>Viteae</taxon>
        <taxon>Vitis</taxon>
    </lineage>
</organism>
<keyword evidence="2" id="KW-0805">Transcription regulation</keyword>
<dbReference type="InterPro" id="IPR003690">
    <property type="entry name" value="MTERF"/>
</dbReference>
<keyword evidence="2" id="KW-0806">Transcription termination</keyword>